<organism evidence="1 2">
    <name type="scientific">Myxococcus landrumensis</name>
    <dbReference type="NCBI Taxonomy" id="2813577"/>
    <lineage>
        <taxon>Bacteria</taxon>
        <taxon>Pseudomonadati</taxon>
        <taxon>Myxococcota</taxon>
        <taxon>Myxococcia</taxon>
        <taxon>Myxococcales</taxon>
        <taxon>Cystobacterineae</taxon>
        <taxon>Myxococcaceae</taxon>
        <taxon>Myxococcus</taxon>
    </lineage>
</organism>
<protein>
    <recommendedName>
        <fullName evidence="3">Immunity protein Imm1</fullName>
    </recommendedName>
</protein>
<accession>A0ABX7N6H9</accession>
<evidence type="ECO:0000313" key="2">
    <source>
        <dbReference type="Proteomes" id="UP000663090"/>
    </source>
</evidence>
<name>A0ABX7N6H9_9BACT</name>
<reference evidence="1 2" key="1">
    <citation type="submission" date="2021-02" db="EMBL/GenBank/DDBJ databases">
        <title>De Novo genome assembly of isolated myxobacteria.</title>
        <authorList>
            <person name="Stevens D.C."/>
        </authorList>
    </citation>
    <scope>NUCLEOTIDE SEQUENCE [LARGE SCALE GENOMIC DNA]</scope>
    <source>
        <strain evidence="1 2">SCHIC003</strain>
    </source>
</reference>
<gene>
    <name evidence="1" type="ORF">JY572_37850</name>
</gene>
<proteinExistence type="predicted"/>
<keyword evidence="2" id="KW-1185">Reference proteome</keyword>
<dbReference type="RefSeq" id="WP_206715813.1">
    <property type="nucleotide sequence ID" value="NZ_CP071091.1"/>
</dbReference>
<evidence type="ECO:0000313" key="1">
    <source>
        <dbReference type="EMBL" id="QSQ14019.1"/>
    </source>
</evidence>
<dbReference type="EMBL" id="CP071091">
    <property type="protein sequence ID" value="QSQ14019.1"/>
    <property type="molecule type" value="Genomic_DNA"/>
</dbReference>
<dbReference type="Proteomes" id="UP000663090">
    <property type="component" value="Chromosome"/>
</dbReference>
<sequence length="117" mass="12638">MAENRALVAVTPDDRWVFLGWKGGAVEYEVSEVGQDLADNIEFPSPMPYGLSVMDFAVGYTHSPGTPDSPDEGGHAYAREVTARRPTPDELAALLTDGPEALHALWGDVTSTWPPEP</sequence>
<evidence type="ECO:0008006" key="3">
    <source>
        <dbReference type="Google" id="ProtNLM"/>
    </source>
</evidence>